<gene>
    <name evidence="2" type="ORF">BBBOND_0005900</name>
</gene>
<dbReference type="OrthoDB" id="10266508at2759"/>
<proteinExistence type="predicted"/>
<keyword evidence="1" id="KW-1133">Transmembrane helix</keyword>
<dbReference type="KEGG" id="bbig:BBBOND_0005900"/>
<dbReference type="GeneID" id="24562145"/>
<dbReference type="VEuPathDB" id="PiroplasmaDB:BBBOND_0005900"/>
<dbReference type="EMBL" id="LK055238">
    <property type="protein sequence ID" value="CDR71928.1"/>
    <property type="molecule type" value="Genomic_DNA"/>
</dbReference>
<evidence type="ECO:0000256" key="1">
    <source>
        <dbReference type="SAM" id="Phobius"/>
    </source>
</evidence>
<evidence type="ECO:0000313" key="2">
    <source>
        <dbReference type="EMBL" id="CDR71928.1"/>
    </source>
</evidence>
<dbReference type="RefSeq" id="XP_012770870.1">
    <property type="nucleotide sequence ID" value="XM_012915416.1"/>
</dbReference>
<sequence length="1763" mass="198939">MGFLSGVLEDVSEKQPYSVGKTILIEIVTELKNNLSTGREGFKFIAQVADRVRGYNESVRKQNDYVKEKMKLLTSDMQTIKCEVGEILQDEETIEAGRIYRAVDNVNGKLEVGIRKTKDYLGYISSVPNILSDFNLRLKHKVENVNMSVKHEYDRLCDMSDKEKKDHNDMEVMIKTAHENLRKSVNDKVEYEITELIYRFKKSVTELQKKLQKINEGLAYYARNVYSWIEKADKIMQTALDLITKILEEVKHPACSDSNKDNLEKASKALRDKAYELFNAGTKANDAVQQYVKAALGQVKEMDGKLKEDLYKVKQAVSRQVEEIKTAIGKLYKVVESGSAEGADEHKKKVDTLIKHIKGRIGAIKGEGRNTNGLDFIRRGVITYVTGYNKKFETENLLKWVKKVVSLSDDAEGYVEMYLSGIHDELTDEHKYGQQTLAKITELLKTTITAELHKIAAKHTIDLNHNGNIDVNLKSIQKFLDKLNSGALQQLTKTIVDHIQQQLQRGGVVREIPTQTDDLSQAVRIVLHAVSTATDRLGEEINELVETCKLQNITHTMNSITVLFDKFDNALGLNAPLTFGAQSTNHAAAVDSAITEVTTELGRQLPPEGGNKAQSHVQLNKGTFTAYEKFVVQPIKEGELTGASDGSEGSLPAAIGEIKTEVEKALSEIGKFNGDSQQELAKVTSKIDALCSTIKQAAGDEEGLKKVLTEFKKEEISKGVDKKGLQALHKKITELRENNLVASIRDTEGLLILADMERTTFIDTLRKHIDYQVNVAQTALLRTARRNYVTSVKALLTAFADKVGQELKGLPGEIERDLTIGFKGLMKTLEDGSTHKDAKQQENIKLLSNLTDKSASSGSKPMTFTELAQSFYEFLIPLDTYIQKEIKNVHNEENEKKNPNPSNTETLYTGKFNAVVKGFESLLFHLIERKKYDCNVPNKLQNLIDTLTDLKPENFATPNSPVLDGVIEGLTKFADELDKAYISVYDSQICGELIKDYKQVSNLTGVVETYDLTDEGRNCAKVFLSILETLFHDLHVLRINCIPKSSQWHSKDVCLYDVEEDGSRVENRLGGWLRGRGFRVSQTKASHDGELRIQPHSTKNGIHGFMVNGSNDKYLFKNNDHKEQSRAVQKLIHHLHDYWKVCHLYIPHNPKTPSNINQMLQWLAGLRFRPDLNPLYMCFKESFPKPEGMEHLSYKEIKREDVKLSATTTITYQEMAAITLRDVCLQSYDILLAIQGHGHASGRYAVDFRTNVDNLDYPSNAASCFDMLVDVSYRVYDQLYFVFIQCQRTSEANSWRECWYGRHIGGSSWECNSMQCPNQRCPQKVDQIANQNANQNANQIARQTCDQHPKCGIKSPLQSFLEDGLQGFLPHSLTKIGCGEECSLGKHRGLPCKTPMGYAALGVEASHTKKGENLADILEGFCGKRNSSLTLLCAQFTCLLQKAPQSLDDMFSFFYNFLKDRTTNSEHRLAAFENAVRKANFGDATKRLDITCMFSDKSHGTNGTSTHIKGDLYCLYSCDYDSEPEITCGRYLQSCGINIWSTFSSKNSGRYLSWIVYLTETFYDLLKQLYEECCNNCNKPGTRCYGKICAEKCQVQMYYKSQASDSKVKTPATITHPNHDKQCKSIATCPFTRPTLSKYGFVLQSSHNLSGSHNVASKRTCQDLCETLKRVLSDEKDKNNVLAKLVHETIPEFLYQIRFPFMTLTLALWLLSFLYLLHIMVIRLDLLHIKSHLHSPSSHRIAAQSLLAAARVNKLNRVFYLQP</sequence>
<protein>
    <submittedName>
        <fullName evidence="2">Uncharacterized protein</fullName>
    </submittedName>
</protein>
<reference evidence="2" key="2">
    <citation type="submission" date="2014-06" db="EMBL/GenBank/DDBJ databases">
        <authorList>
            <person name="Aslett M."/>
            <person name="De Silva Nishadi"/>
        </authorList>
    </citation>
    <scope>NUCLEOTIDE SEQUENCE</scope>
    <source>
        <strain evidence="2">Bond</strain>
    </source>
</reference>
<keyword evidence="1" id="KW-0472">Membrane</keyword>
<organism evidence="2">
    <name type="scientific">Babesia bigemina</name>
    <dbReference type="NCBI Taxonomy" id="5866"/>
    <lineage>
        <taxon>Eukaryota</taxon>
        <taxon>Sar</taxon>
        <taxon>Alveolata</taxon>
        <taxon>Apicomplexa</taxon>
        <taxon>Aconoidasida</taxon>
        <taxon>Piroplasmida</taxon>
        <taxon>Babesiidae</taxon>
        <taxon>Babesia</taxon>
    </lineage>
</organism>
<accession>A0A061BR52</accession>
<keyword evidence="1" id="KW-0812">Transmembrane</keyword>
<reference evidence="2" key="1">
    <citation type="journal article" date="2014" name="Nucleic Acids Res.">
        <title>The evolutionary dynamics of variant antigen genes in Babesia reveal a history of genomic innovation underlying host-parasite interaction.</title>
        <authorList>
            <person name="Jackson A.P."/>
            <person name="Otto T.D."/>
            <person name="Darby A."/>
            <person name="Ramaprasad A."/>
            <person name="Xia D."/>
            <person name="Echaide I.E."/>
            <person name="Farber M."/>
            <person name="Gahlot S."/>
            <person name="Gamble J."/>
            <person name="Gupta D."/>
            <person name="Gupta Y."/>
            <person name="Jackson L."/>
            <person name="Malandrin L."/>
            <person name="Malas T.B."/>
            <person name="Moussa E."/>
            <person name="Nair M."/>
            <person name="Reid AJ."/>
            <person name="Sanders M."/>
            <person name="Sharma J."/>
            <person name="Tracey A."/>
            <person name="Quail M.A."/>
            <person name="Weir W."/>
            <person name="Wastling J.M."/>
            <person name="Hall N."/>
            <person name="Willadsen P."/>
            <person name="Lingelbach K."/>
            <person name="Shiels B."/>
            <person name="Tait A."/>
            <person name="Berriman M."/>
            <person name="Allred D.R."/>
            <person name="Pain A."/>
        </authorList>
    </citation>
    <scope>NUCLEOTIDE SEQUENCE</scope>
    <source>
        <strain evidence="2">Bond</strain>
    </source>
</reference>
<feature type="transmembrane region" description="Helical" evidence="1">
    <location>
        <begin position="1699"/>
        <end position="1722"/>
    </location>
</feature>
<name>A0A061BR52_BABBI</name>